<keyword evidence="2" id="KW-1185">Reference proteome</keyword>
<dbReference type="Pfam" id="PF00837">
    <property type="entry name" value="T4_deiodinase"/>
    <property type="match status" value="1"/>
</dbReference>
<sequence length="243" mass="27390">MKQLSYLIGLLSIATLSSCHTSYTARNSHQELPTDVAKIDLPLSEGIKNNYKDFAKLGYQKGDKIKDITFLSTDGAKFSLSGILENNKPLLLVTGSYTCDISRLNIPDVNALTARYRDKLNIYLVYTIDAHPSDTISPYSKNNRIEIAPANVRDHIEAKQAKTYGERKLLAKKWQQKNALLAPVLVDNPTNDFWLAFGQAPNMAYLIEPDGTVYFKQAWFKFPDLDDSIKRLLRNQQKSSTSP</sequence>
<dbReference type="OrthoDB" id="822198at2"/>
<dbReference type="PANTHER" id="PTHR11781">
    <property type="entry name" value="IODOTHYRONINE DEIODINASE"/>
    <property type="match status" value="1"/>
</dbReference>
<dbReference type="STRING" id="662367.SAMN05216167_10660"/>
<organism evidence="1 2">
    <name type="scientific">Spirosoma endophyticum</name>
    <dbReference type="NCBI Taxonomy" id="662367"/>
    <lineage>
        <taxon>Bacteria</taxon>
        <taxon>Pseudomonadati</taxon>
        <taxon>Bacteroidota</taxon>
        <taxon>Cytophagia</taxon>
        <taxon>Cytophagales</taxon>
        <taxon>Cytophagaceae</taxon>
        <taxon>Spirosoma</taxon>
    </lineage>
</organism>
<dbReference type="EMBL" id="FOLQ01000006">
    <property type="protein sequence ID" value="SFD63920.1"/>
    <property type="molecule type" value="Genomic_DNA"/>
</dbReference>
<dbReference type="AlphaFoldDB" id="A0A1I1U7N7"/>
<proteinExistence type="predicted"/>
<dbReference type="InterPro" id="IPR000643">
    <property type="entry name" value="Iodothyronine_deiodinase"/>
</dbReference>
<reference evidence="1 2" key="1">
    <citation type="submission" date="2016-10" db="EMBL/GenBank/DDBJ databases">
        <authorList>
            <person name="de Groot N.N."/>
        </authorList>
    </citation>
    <scope>NUCLEOTIDE SEQUENCE [LARGE SCALE GENOMIC DNA]</scope>
    <source>
        <strain evidence="1 2">DSM 26130</strain>
    </source>
</reference>
<dbReference type="PROSITE" id="PS51257">
    <property type="entry name" value="PROKAR_LIPOPROTEIN"/>
    <property type="match status" value="1"/>
</dbReference>
<evidence type="ECO:0000313" key="2">
    <source>
        <dbReference type="Proteomes" id="UP000198598"/>
    </source>
</evidence>
<dbReference type="SUPFAM" id="SSF52833">
    <property type="entry name" value="Thioredoxin-like"/>
    <property type="match status" value="1"/>
</dbReference>
<dbReference type="InterPro" id="IPR036249">
    <property type="entry name" value="Thioredoxin-like_sf"/>
</dbReference>
<dbReference type="Gene3D" id="3.40.30.10">
    <property type="entry name" value="Glutaredoxin"/>
    <property type="match status" value="1"/>
</dbReference>
<name>A0A1I1U7N7_9BACT</name>
<dbReference type="Proteomes" id="UP000198598">
    <property type="component" value="Unassembled WGS sequence"/>
</dbReference>
<gene>
    <name evidence="1" type="ORF">SAMN05216167_10660</name>
</gene>
<accession>A0A1I1U7N7</accession>
<dbReference type="PANTHER" id="PTHR11781:SF22">
    <property type="entry name" value="TYPE I IODOTHYRONINE DEIODINASE"/>
    <property type="match status" value="1"/>
</dbReference>
<dbReference type="GO" id="GO:0004800">
    <property type="term" value="F:thyroxine 5'-deiodinase activity"/>
    <property type="evidence" value="ECO:0007669"/>
    <property type="project" value="InterPro"/>
</dbReference>
<protein>
    <submittedName>
        <fullName evidence="1">Iodothyronine deiodinase</fullName>
    </submittedName>
</protein>
<evidence type="ECO:0000313" key="1">
    <source>
        <dbReference type="EMBL" id="SFD63920.1"/>
    </source>
</evidence>
<dbReference type="RefSeq" id="WP_093828221.1">
    <property type="nucleotide sequence ID" value="NZ_FOLQ01000006.1"/>
</dbReference>